<dbReference type="VEuPathDB" id="FungiDB:HpaG807945"/>
<evidence type="ECO:0000313" key="1">
    <source>
        <dbReference type="EnsemblProtists" id="HpaP807945"/>
    </source>
</evidence>
<reference evidence="2" key="1">
    <citation type="journal article" date="2010" name="Science">
        <title>Signatures of adaptation to obligate biotrophy in the Hyaloperonospora arabidopsidis genome.</title>
        <authorList>
            <person name="Baxter L."/>
            <person name="Tripathy S."/>
            <person name="Ishaque N."/>
            <person name="Boot N."/>
            <person name="Cabral A."/>
            <person name="Kemen E."/>
            <person name="Thines M."/>
            <person name="Ah-Fong A."/>
            <person name="Anderson R."/>
            <person name="Badejoko W."/>
            <person name="Bittner-Eddy P."/>
            <person name="Boore J.L."/>
            <person name="Chibucos M.C."/>
            <person name="Coates M."/>
            <person name="Dehal P."/>
            <person name="Delehaunty K."/>
            <person name="Dong S."/>
            <person name="Downton P."/>
            <person name="Dumas B."/>
            <person name="Fabro G."/>
            <person name="Fronick C."/>
            <person name="Fuerstenberg S.I."/>
            <person name="Fulton L."/>
            <person name="Gaulin E."/>
            <person name="Govers F."/>
            <person name="Hughes L."/>
            <person name="Humphray S."/>
            <person name="Jiang R.H."/>
            <person name="Judelson H."/>
            <person name="Kamoun S."/>
            <person name="Kyung K."/>
            <person name="Meijer H."/>
            <person name="Minx P."/>
            <person name="Morris P."/>
            <person name="Nelson J."/>
            <person name="Phuntumart V."/>
            <person name="Qutob D."/>
            <person name="Rehmany A."/>
            <person name="Rougon-Cardoso A."/>
            <person name="Ryden P."/>
            <person name="Torto-Alalibo T."/>
            <person name="Studholme D."/>
            <person name="Wang Y."/>
            <person name="Win J."/>
            <person name="Wood J."/>
            <person name="Clifton S.W."/>
            <person name="Rogers J."/>
            <person name="Van den Ackerveken G."/>
            <person name="Jones J.D."/>
            <person name="McDowell J.M."/>
            <person name="Beynon J."/>
            <person name="Tyler B.M."/>
        </authorList>
    </citation>
    <scope>NUCLEOTIDE SEQUENCE [LARGE SCALE GENOMIC DNA]</scope>
    <source>
        <strain evidence="2">Emoy2</strain>
    </source>
</reference>
<organism evidence="1 2">
    <name type="scientific">Hyaloperonospora arabidopsidis (strain Emoy2)</name>
    <name type="common">Downy mildew agent</name>
    <name type="synonym">Peronospora arabidopsidis</name>
    <dbReference type="NCBI Taxonomy" id="559515"/>
    <lineage>
        <taxon>Eukaryota</taxon>
        <taxon>Sar</taxon>
        <taxon>Stramenopiles</taxon>
        <taxon>Oomycota</taxon>
        <taxon>Peronosporomycetes</taxon>
        <taxon>Peronosporales</taxon>
        <taxon>Peronosporaceae</taxon>
        <taxon>Hyaloperonospora</taxon>
    </lineage>
</organism>
<dbReference type="HOGENOM" id="CLU_1113123_0_0_1"/>
<reference evidence="1" key="2">
    <citation type="submission" date="2015-06" db="UniProtKB">
        <authorList>
            <consortium name="EnsemblProtists"/>
        </authorList>
    </citation>
    <scope>IDENTIFICATION</scope>
    <source>
        <strain evidence="1">Emoy2</strain>
    </source>
</reference>
<dbReference type="InParanoid" id="M4BNF7"/>
<accession>M4BNF7</accession>
<dbReference type="EMBL" id="JH598455">
    <property type="status" value="NOT_ANNOTATED_CDS"/>
    <property type="molecule type" value="Genomic_DNA"/>
</dbReference>
<protein>
    <submittedName>
        <fullName evidence="1">Uncharacterized protein</fullName>
    </submittedName>
</protein>
<dbReference type="Proteomes" id="UP000011713">
    <property type="component" value="Unassembled WGS sequence"/>
</dbReference>
<dbReference type="AlphaFoldDB" id="M4BNF7"/>
<dbReference type="EnsemblProtists" id="HpaT807945">
    <property type="protein sequence ID" value="HpaP807945"/>
    <property type="gene ID" value="HpaG807945"/>
</dbReference>
<proteinExistence type="predicted"/>
<sequence>MRGRWKTGNWTRWWRCITGGRSSSACRTTHYSIECIGWNQWNIQLLKEAGFVAGTFDARELLDNEQDRVIHACQSRYEKLVPLTGIRKGEDHAEATVANDHVGPTAAEVRREYHTESSQYASAKSEVESGNQSAFSGCLQVQVELLICAIPWKRRLIYVVVGKSSRADCDQHPYALKQMRVRLLNHILMLPWNYFQQEHRNQARQAVYPSQRIQVAKDLESYTPDIDMELVGSHHGGAEMQYRGAGYPDN</sequence>
<keyword evidence="2" id="KW-1185">Reference proteome</keyword>
<name>M4BNF7_HYAAE</name>
<evidence type="ECO:0000313" key="2">
    <source>
        <dbReference type="Proteomes" id="UP000011713"/>
    </source>
</evidence>